<evidence type="ECO:0000313" key="3">
    <source>
        <dbReference type="Proteomes" id="UP000284751"/>
    </source>
</evidence>
<dbReference type="InterPro" id="IPR035965">
    <property type="entry name" value="PAS-like_dom_sf"/>
</dbReference>
<accession>A0A412B0M1</accession>
<dbReference type="InterPro" id="IPR000700">
    <property type="entry name" value="PAS-assoc_C"/>
</dbReference>
<gene>
    <name evidence="2" type="ORF">DWY99_01970</name>
</gene>
<protein>
    <recommendedName>
        <fullName evidence="1">PAC domain-containing protein</fullName>
    </recommendedName>
</protein>
<dbReference type="Gene3D" id="3.30.450.20">
    <property type="entry name" value="PAS domain"/>
    <property type="match status" value="1"/>
</dbReference>
<dbReference type="AlphaFoldDB" id="A0A412B0M1"/>
<dbReference type="EMBL" id="QRTC01000003">
    <property type="protein sequence ID" value="RGQ44194.1"/>
    <property type="molecule type" value="Genomic_DNA"/>
</dbReference>
<feature type="domain" description="PAC" evidence="1">
    <location>
        <begin position="1"/>
        <end position="46"/>
    </location>
</feature>
<comment type="caution">
    <text evidence="2">The sequence shown here is derived from an EMBL/GenBank/DDBJ whole genome shotgun (WGS) entry which is preliminary data.</text>
</comment>
<dbReference type="Proteomes" id="UP000284751">
    <property type="component" value="Unassembled WGS sequence"/>
</dbReference>
<evidence type="ECO:0000313" key="2">
    <source>
        <dbReference type="EMBL" id="RGQ44194.1"/>
    </source>
</evidence>
<name>A0A412B0M1_9FIRM</name>
<dbReference type="SUPFAM" id="SSF55785">
    <property type="entry name" value="PYP-like sensor domain (PAS domain)"/>
    <property type="match status" value="1"/>
</dbReference>
<dbReference type="PROSITE" id="PS50113">
    <property type="entry name" value="PAC"/>
    <property type="match status" value="1"/>
</dbReference>
<reference evidence="2 3" key="1">
    <citation type="submission" date="2018-08" db="EMBL/GenBank/DDBJ databases">
        <title>A genome reference for cultivated species of the human gut microbiota.</title>
        <authorList>
            <person name="Zou Y."/>
            <person name="Xue W."/>
            <person name="Luo G."/>
        </authorList>
    </citation>
    <scope>NUCLEOTIDE SEQUENCE [LARGE SCALE GENOMIC DNA]</scope>
    <source>
        <strain evidence="2 3">AF28-26</strain>
    </source>
</reference>
<organism evidence="2 3">
    <name type="scientific">[Clostridium] leptum</name>
    <dbReference type="NCBI Taxonomy" id="1535"/>
    <lineage>
        <taxon>Bacteria</taxon>
        <taxon>Bacillati</taxon>
        <taxon>Bacillota</taxon>
        <taxon>Clostridia</taxon>
        <taxon>Eubacteriales</taxon>
        <taxon>Oscillospiraceae</taxon>
        <taxon>Oscillospiraceae incertae sedis</taxon>
    </lineage>
</organism>
<proteinExistence type="predicted"/>
<sequence>MRKRNGSYIWVSDIGKKFWDEKGVPICIGVVRDITDEMVMKRRLEQKSQQRQRQTAEYSHIFNSVFCGIVQYRMDRQGGVKFEKAN</sequence>
<evidence type="ECO:0000259" key="1">
    <source>
        <dbReference type="PROSITE" id="PS50113"/>
    </source>
</evidence>